<name>A0ABV0THQ4_9TELE</name>
<evidence type="ECO:0000313" key="1">
    <source>
        <dbReference type="EMBL" id="MEQ2231373.1"/>
    </source>
</evidence>
<gene>
    <name evidence="1" type="ORF">ILYODFUR_038920</name>
</gene>
<dbReference type="EMBL" id="JAHRIQ010033687">
    <property type="protein sequence ID" value="MEQ2231373.1"/>
    <property type="molecule type" value="Genomic_DNA"/>
</dbReference>
<comment type="caution">
    <text evidence="1">The sequence shown here is derived from an EMBL/GenBank/DDBJ whole genome shotgun (WGS) entry which is preliminary data.</text>
</comment>
<organism evidence="1 2">
    <name type="scientific">Ilyodon furcidens</name>
    <name type="common">goldbreast splitfin</name>
    <dbReference type="NCBI Taxonomy" id="33524"/>
    <lineage>
        <taxon>Eukaryota</taxon>
        <taxon>Metazoa</taxon>
        <taxon>Chordata</taxon>
        <taxon>Craniata</taxon>
        <taxon>Vertebrata</taxon>
        <taxon>Euteleostomi</taxon>
        <taxon>Actinopterygii</taxon>
        <taxon>Neopterygii</taxon>
        <taxon>Teleostei</taxon>
        <taxon>Neoteleostei</taxon>
        <taxon>Acanthomorphata</taxon>
        <taxon>Ovalentaria</taxon>
        <taxon>Atherinomorphae</taxon>
        <taxon>Cyprinodontiformes</taxon>
        <taxon>Goodeidae</taxon>
        <taxon>Ilyodon</taxon>
    </lineage>
</organism>
<accession>A0ABV0THQ4</accession>
<protein>
    <submittedName>
        <fullName evidence="1">Uncharacterized protein</fullName>
    </submittedName>
</protein>
<evidence type="ECO:0000313" key="2">
    <source>
        <dbReference type="Proteomes" id="UP001482620"/>
    </source>
</evidence>
<dbReference type="Proteomes" id="UP001482620">
    <property type="component" value="Unassembled WGS sequence"/>
</dbReference>
<proteinExistence type="predicted"/>
<reference evidence="1 2" key="1">
    <citation type="submission" date="2021-06" db="EMBL/GenBank/DDBJ databases">
        <authorList>
            <person name="Palmer J.M."/>
        </authorList>
    </citation>
    <scope>NUCLEOTIDE SEQUENCE [LARGE SCALE GENOMIC DNA]</scope>
    <source>
        <strain evidence="2">if_2019</strain>
        <tissue evidence="1">Muscle</tissue>
    </source>
</reference>
<keyword evidence="2" id="KW-1185">Reference proteome</keyword>
<sequence length="130" mass="14412">MSPPSAQQPHAVGLCVFVSVILKKLKVLGYRGCVLYVCSVLSPVCWWHPDMDLYDVSGSRCHPCVRSSRCGQKTHGLGKEIAAKQLLWHCDAGSKLQCGFLHFRISSSFVVMPFFLLCLKRSSLLLLKGC</sequence>